<dbReference type="Pfam" id="PF00072">
    <property type="entry name" value="Response_reg"/>
    <property type="match status" value="1"/>
</dbReference>
<keyword evidence="2" id="KW-0238">DNA-binding</keyword>
<dbReference type="RefSeq" id="WP_046479819.1">
    <property type="nucleotide sequence ID" value="NZ_LN829118.1"/>
</dbReference>
<dbReference type="GO" id="GO:0003677">
    <property type="term" value="F:DNA binding"/>
    <property type="evidence" value="ECO:0007669"/>
    <property type="project" value="UniProtKB-KW"/>
</dbReference>
<reference evidence="7" key="1">
    <citation type="submission" date="2015-02" db="EMBL/GenBank/DDBJ databases">
        <authorList>
            <person name="Chooi Y.-H."/>
        </authorList>
    </citation>
    <scope>NUCLEOTIDE SEQUENCE [LARGE SCALE GENOMIC DNA]</scope>
    <source>
        <strain evidence="7">strain Y</strain>
    </source>
</reference>
<dbReference type="SUPFAM" id="SSF46894">
    <property type="entry name" value="C-terminal effector domain of the bipartite response regulators"/>
    <property type="match status" value="1"/>
</dbReference>
<dbReference type="OrthoDB" id="3678174at2"/>
<dbReference type="InterPro" id="IPR011006">
    <property type="entry name" value="CheY-like_superfamily"/>
</dbReference>
<protein>
    <submittedName>
        <fullName evidence="6">Two component transcriptional regulator, LuxR family</fullName>
    </submittedName>
</protein>
<proteinExistence type="predicted"/>
<keyword evidence="1 3" id="KW-0597">Phosphoprotein</keyword>
<dbReference type="InterPro" id="IPR001789">
    <property type="entry name" value="Sig_transdc_resp-reg_receiver"/>
</dbReference>
<keyword evidence="7" id="KW-1185">Reference proteome</keyword>
<feature type="domain" description="Response regulatory" evidence="5">
    <location>
        <begin position="2"/>
        <end position="117"/>
    </location>
</feature>
<dbReference type="InterPro" id="IPR058245">
    <property type="entry name" value="NreC/VraR/RcsB-like_REC"/>
</dbReference>
<evidence type="ECO:0000256" key="1">
    <source>
        <dbReference type="ARBA" id="ARBA00022553"/>
    </source>
</evidence>
<dbReference type="PRINTS" id="PR00038">
    <property type="entry name" value="HTHLUXR"/>
</dbReference>
<feature type="modified residue" description="4-aspartylphosphate" evidence="3">
    <location>
        <position position="52"/>
    </location>
</feature>
<dbReference type="KEGG" id="fiy:BN1229_v1_0421"/>
<gene>
    <name evidence="6" type="ORF">YBN1229_v1_0421</name>
</gene>
<dbReference type="InterPro" id="IPR000792">
    <property type="entry name" value="Tscrpt_reg_LuxR_C"/>
</dbReference>
<dbReference type="PROSITE" id="PS50043">
    <property type="entry name" value="HTH_LUXR_2"/>
    <property type="match status" value="1"/>
</dbReference>
<dbReference type="GO" id="GO:0006355">
    <property type="term" value="P:regulation of DNA-templated transcription"/>
    <property type="evidence" value="ECO:0007669"/>
    <property type="project" value="InterPro"/>
</dbReference>
<evidence type="ECO:0000313" key="7">
    <source>
        <dbReference type="Proteomes" id="UP000033187"/>
    </source>
</evidence>
<dbReference type="CDD" id="cd06170">
    <property type="entry name" value="LuxR_C_like"/>
    <property type="match status" value="1"/>
</dbReference>
<dbReference type="PANTHER" id="PTHR43214:SF43">
    <property type="entry name" value="TWO-COMPONENT RESPONSE REGULATOR"/>
    <property type="match status" value="1"/>
</dbReference>
<dbReference type="KEGG" id="fil:BN1229_v1_0417"/>
<evidence type="ECO:0000259" key="5">
    <source>
        <dbReference type="PROSITE" id="PS50110"/>
    </source>
</evidence>
<evidence type="ECO:0000259" key="4">
    <source>
        <dbReference type="PROSITE" id="PS50043"/>
    </source>
</evidence>
<name>A0A0D6JBC0_9HYPH</name>
<dbReference type="SUPFAM" id="SSF52172">
    <property type="entry name" value="CheY-like"/>
    <property type="match status" value="1"/>
</dbReference>
<dbReference type="GO" id="GO:0000160">
    <property type="term" value="P:phosphorelay signal transduction system"/>
    <property type="evidence" value="ECO:0007669"/>
    <property type="project" value="InterPro"/>
</dbReference>
<accession>A0A0D6JBC0</accession>
<sequence length="204" mass="22189">MKVLIIEDHPIVIAGFRASLSVEGDIEIVDARSGADGLAVFSRENPDCVVIDINLPDRSGFDVSRQIKEMDASAKILIFTMSDAPILAAKAVEMGAKGFFSKNDDPSLMAKAIRTIVRGEIWLPDDVAQKLALVSVGKGEMLDISERELDVLRLLAKGRSMSEIAEATAVSYKTVTNDCAALREKLNARTSMELVRIAVEQKII</sequence>
<dbReference type="Gene3D" id="3.40.50.2300">
    <property type="match status" value="1"/>
</dbReference>
<feature type="domain" description="HTH luxR-type" evidence="4">
    <location>
        <begin position="137"/>
        <end position="202"/>
    </location>
</feature>
<dbReference type="AlphaFoldDB" id="A0A0D6JBC0"/>
<dbReference type="SMART" id="SM00448">
    <property type="entry name" value="REC"/>
    <property type="match status" value="1"/>
</dbReference>
<dbReference type="CDD" id="cd17535">
    <property type="entry name" value="REC_NarL-like"/>
    <property type="match status" value="1"/>
</dbReference>
<dbReference type="Pfam" id="PF00196">
    <property type="entry name" value="GerE"/>
    <property type="match status" value="1"/>
</dbReference>
<evidence type="ECO:0000256" key="3">
    <source>
        <dbReference type="PROSITE-ProRule" id="PRU00169"/>
    </source>
</evidence>
<dbReference type="InterPro" id="IPR039420">
    <property type="entry name" value="WalR-like"/>
</dbReference>
<organism evidence="6 7">
    <name type="scientific">Candidatus Filomicrobium marinum</name>
    <dbReference type="NCBI Taxonomy" id="1608628"/>
    <lineage>
        <taxon>Bacteria</taxon>
        <taxon>Pseudomonadati</taxon>
        <taxon>Pseudomonadota</taxon>
        <taxon>Alphaproteobacteria</taxon>
        <taxon>Hyphomicrobiales</taxon>
        <taxon>Hyphomicrobiaceae</taxon>
        <taxon>Filomicrobium</taxon>
    </lineage>
</organism>
<dbReference type="EMBL" id="LN829119">
    <property type="protein sequence ID" value="CPR15581.1"/>
    <property type="molecule type" value="Genomic_DNA"/>
</dbReference>
<evidence type="ECO:0000313" key="6">
    <source>
        <dbReference type="EMBL" id="CPR15581.1"/>
    </source>
</evidence>
<dbReference type="PANTHER" id="PTHR43214">
    <property type="entry name" value="TWO-COMPONENT RESPONSE REGULATOR"/>
    <property type="match status" value="1"/>
</dbReference>
<dbReference type="Proteomes" id="UP000033187">
    <property type="component" value="Chromosome 1"/>
</dbReference>
<dbReference type="PROSITE" id="PS50110">
    <property type="entry name" value="RESPONSE_REGULATORY"/>
    <property type="match status" value="1"/>
</dbReference>
<dbReference type="SMART" id="SM00421">
    <property type="entry name" value="HTH_LUXR"/>
    <property type="match status" value="1"/>
</dbReference>
<dbReference type="InterPro" id="IPR016032">
    <property type="entry name" value="Sig_transdc_resp-reg_C-effctor"/>
</dbReference>
<evidence type="ECO:0000256" key="2">
    <source>
        <dbReference type="ARBA" id="ARBA00023125"/>
    </source>
</evidence>